<reference evidence="1" key="2">
    <citation type="submission" date="2020-09" db="EMBL/GenBank/DDBJ databases">
        <authorList>
            <person name="Sun Q."/>
            <person name="Zhou Y."/>
        </authorList>
    </citation>
    <scope>NUCLEOTIDE SEQUENCE</scope>
    <source>
        <strain evidence="1">CGMCC 1.12777</strain>
    </source>
</reference>
<protein>
    <submittedName>
        <fullName evidence="1">Uncharacterized protein</fullName>
    </submittedName>
</protein>
<proteinExistence type="predicted"/>
<organism evidence="1 2">
    <name type="scientific">Pullulanibacillus pueri</name>
    <dbReference type="NCBI Taxonomy" id="1437324"/>
    <lineage>
        <taxon>Bacteria</taxon>
        <taxon>Bacillati</taxon>
        <taxon>Bacillota</taxon>
        <taxon>Bacilli</taxon>
        <taxon>Bacillales</taxon>
        <taxon>Sporolactobacillaceae</taxon>
        <taxon>Pullulanibacillus</taxon>
    </lineage>
</organism>
<dbReference type="AlphaFoldDB" id="A0A8J2ZUP2"/>
<evidence type="ECO:0000313" key="1">
    <source>
        <dbReference type="EMBL" id="GGH78066.1"/>
    </source>
</evidence>
<dbReference type="Proteomes" id="UP000656813">
    <property type="component" value="Unassembled WGS sequence"/>
</dbReference>
<evidence type="ECO:0000313" key="2">
    <source>
        <dbReference type="Proteomes" id="UP000656813"/>
    </source>
</evidence>
<dbReference type="EMBL" id="BMFV01000005">
    <property type="protein sequence ID" value="GGH78066.1"/>
    <property type="molecule type" value="Genomic_DNA"/>
</dbReference>
<accession>A0A8J2ZUP2</accession>
<sequence>MSPKRDASTIQLDLGYRGGSALACVDRDETSLLCAGDRAPDATKRYYLDVASIGDKHDITVGANQHKGALTP</sequence>
<name>A0A8J2ZUP2_9BACL</name>
<gene>
    <name evidence="1" type="ORF">GCM10007096_10900</name>
</gene>
<reference evidence="1" key="1">
    <citation type="journal article" date="2014" name="Int. J. Syst. Evol. Microbiol.">
        <title>Complete genome sequence of Corynebacterium casei LMG S-19264T (=DSM 44701T), isolated from a smear-ripened cheese.</title>
        <authorList>
            <consortium name="US DOE Joint Genome Institute (JGI-PGF)"/>
            <person name="Walter F."/>
            <person name="Albersmeier A."/>
            <person name="Kalinowski J."/>
            <person name="Ruckert C."/>
        </authorList>
    </citation>
    <scope>NUCLEOTIDE SEQUENCE</scope>
    <source>
        <strain evidence="1">CGMCC 1.12777</strain>
    </source>
</reference>
<comment type="caution">
    <text evidence="1">The sequence shown here is derived from an EMBL/GenBank/DDBJ whole genome shotgun (WGS) entry which is preliminary data.</text>
</comment>
<keyword evidence="2" id="KW-1185">Reference proteome</keyword>